<dbReference type="GO" id="GO:0005851">
    <property type="term" value="C:eukaryotic translation initiation factor 2B complex"/>
    <property type="evidence" value="ECO:0007669"/>
    <property type="project" value="TreeGrafter"/>
</dbReference>
<evidence type="ECO:0000313" key="2">
    <source>
        <dbReference type="Proteomes" id="UP000789759"/>
    </source>
</evidence>
<proteinExistence type="predicted"/>
<dbReference type="GO" id="GO:0003743">
    <property type="term" value="F:translation initiation factor activity"/>
    <property type="evidence" value="ECO:0007669"/>
    <property type="project" value="TreeGrafter"/>
</dbReference>
<accession>A0A9N9DLI1</accession>
<dbReference type="OrthoDB" id="424572at2759"/>
<dbReference type="Proteomes" id="UP000789759">
    <property type="component" value="Unassembled WGS sequence"/>
</dbReference>
<dbReference type="SUPFAM" id="SSF53448">
    <property type="entry name" value="Nucleotide-diphospho-sugar transferases"/>
    <property type="match status" value="1"/>
</dbReference>
<protein>
    <submittedName>
        <fullName evidence="1">17658_t:CDS:1</fullName>
    </submittedName>
</protein>
<dbReference type="GO" id="GO:0005085">
    <property type="term" value="F:guanyl-nucleotide exchange factor activity"/>
    <property type="evidence" value="ECO:0007669"/>
    <property type="project" value="TreeGrafter"/>
</dbReference>
<name>A0A9N9DLI1_9GLOM</name>
<feature type="non-terminal residue" evidence="1">
    <location>
        <position position="1"/>
    </location>
</feature>
<dbReference type="PANTHER" id="PTHR45887">
    <property type="entry name" value="TRANSLATION INITIATION FACTOR EIF-2B SUBUNIT EPSILON"/>
    <property type="match status" value="1"/>
</dbReference>
<dbReference type="Gene3D" id="3.90.550.10">
    <property type="entry name" value="Spore Coat Polysaccharide Biosynthesis Protein SpsA, Chain A"/>
    <property type="match status" value="1"/>
</dbReference>
<dbReference type="PANTHER" id="PTHR45887:SF1">
    <property type="entry name" value="TRANSLATION INITIATION FACTOR EIF-2B SUBUNIT EPSILON"/>
    <property type="match status" value="1"/>
</dbReference>
<organism evidence="1 2">
    <name type="scientific">Cetraspora pellucida</name>
    <dbReference type="NCBI Taxonomy" id="1433469"/>
    <lineage>
        <taxon>Eukaryota</taxon>
        <taxon>Fungi</taxon>
        <taxon>Fungi incertae sedis</taxon>
        <taxon>Mucoromycota</taxon>
        <taxon>Glomeromycotina</taxon>
        <taxon>Glomeromycetes</taxon>
        <taxon>Diversisporales</taxon>
        <taxon>Gigasporaceae</taxon>
        <taxon>Cetraspora</taxon>
    </lineage>
</organism>
<dbReference type="GO" id="GO:0031369">
    <property type="term" value="F:translation initiation factor binding"/>
    <property type="evidence" value="ECO:0007669"/>
    <property type="project" value="TreeGrafter"/>
</dbReference>
<reference evidence="1" key="1">
    <citation type="submission" date="2021-06" db="EMBL/GenBank/DDBJ databases">
        <authorList>
            <person name="Kallberg Y."/>
            <person name="Tangrot J."/>
            <person name="Rosling A."/>
        </authorList>
    </citation>
    <scope>NUCLEOTIDE SEQUENCE</scope>
    <source>
        <strain evidence="1">FL966</strain>
    </source>
</reference>
<sequence>PEKLSRIPSNTSTVTTNPETLESTYDNEINESELRRRIINIEATDRISITPDIINTTVEPDFVVEQNGPFHENLIAAIHLSSSPAWISRIPYIIMVIYSHIFEELLAVADVQEAYLFCKGHFEIIKDYIKKSKWSRSYSPIKIITNVTPEARSVEDAMRKLDAKQLINSDFILIYFDVVSNIHLDKVLDAHRARKSVDNNAIMTMLKKQVHFTGQGESPIFVLDRKTNECVHCETVELYLRKRRMVMDIEVFKKHADVQIRNDLIDCQVDICSVERLNHGSIGHHLGAQLAVDQWVPTVGANPNIGIYYCSLVTTPNHGQDLKVAHRLMSWQGYKHVLRTIKF</sequence>
<comment type="caution">
    <text evidence="1">The sequence shown here is derived from an EMBL/GenBank/DDBJ whole genome shotgun (WGS) entry which is preliminary data.</text>
</comment>
<dbReference type="InterPro" id="IPR051956">
    <property type="entry name" value="eIF2B_epsilon"/>
</dbReference>
<dbReference type="EMBL" id="CAJVQA010006443">
    <property type="protein sequence ID" value="CAG8640754.1"/>
    <property type="molecule type" value="Genomic_DNA"/>
</dbReference>
<dbReference type="AlphaFoldDB" id="A0A9N9DLI1"/>
<dbReference type="InterPro" id="IPR029044">
    <property type="entry name" value="Nucleotide-diphossugar_trans"/>
</dbReference>
<evidence type="ECO:0000313" key="1">
    <source>
        <dbReference type="EMBL" id="CAG8640754.1"/>
    </source>
</evidence>
<gene>
    <name evidence="1" type="ORF">CPELLU_LOCUS8846</name>
</gene>
<keyword evidence="2" id="KW-1185">Reference proteome</keyword>